<comment type="function">
    <text evidence="9">Part of the tripartite ATP-independent periplasmic (TRAP) transport system.</text>
</comment>
<feature type="transmembrane region" description="Helical" evidence="9">
    <location>
        <begin position="52"/>
        <end position="70"/>
    </location>
</feature>
<evidence type="ECO:0000313" key="12">
    <source>
        <dbReference type="Proteomes" id="UP000242205"/>
    </source>
</evidence>
<dbReference type="GO" id="GO:0015740">
    <property type="term" value="P:C4-dicarboxylate transport"/>
    <property type="evidence" value="ECO:0007669"/>
    <property type="project" value="TreeGrafter"/>
</dbReference>
<keyword evidence="12" id="KW-1185">Reference proteome</keyword>
<evidence type="ECO:0000313" key="11">
    <source>
        <dbReference type="EMBL" id="AUN96116.1"/>
    </source>
</evidence>
<evidence type="ECO:0000256" key="9">
    <source>
        <dbReference type="RuleBase" id="RU369079"/>
    </source>
</evidence>
<comment type="subcellular location">
    <subcellularLocation>
        <location evidence="1 9">Cell inner membrane</location>
        <topology evidence="1 9">Multi-pass membrane protein</topology>
    </subcellularLocation>
</comment>
<dbReference type="KEGG" id="atw:C0099_14910"/>
<dbReference type="EMBL" id="CP025682">
    <property type="protein sequence ID" value="AUN96116.1"/>
    <property type="molecule type" value="Genomic_DNA"/>
</dbReference>
<dbReference type="GO" id="GO:0005886">
    <property type="term" value="C:plasma membrane"/>
    <property type="evidence" value="ECO:0007669"/>
    <property type="project" value="UniProtKB-SubCell"/>
</dbReference>
<evidence type="ECO:0000256" key="7">
    <source>
        <dbReference type="ARBA" id="ARBA00023136"/>
    </source>
</evidence>
<sequence>MNRNPVERWCAPVVRVFSLVAGYAVLAITLVIGLEILLRRLLGFSLQGADEYGGYMLATVTAVGAAYALLERGHTRIEILMERLPQSLRAVLNTVSAVFMAVMAVFLAWRATVAMLESVEYGSLSGTPLMTPLWMPQAVWVVGMVLFAAVASVTALHCLRLVFGEWRAINRWYGIRTLNEELDEVRADKRAPAAEGER</sequence>
<keyword evidence="4 9" id="KW-0997">Cell inner membrane</keyword>
<dbReference type="PANTHER" id="PTHR35011">
    <property type="entry name" value="2,3-DIKETO-L-GULONATE TRAP TRANSPORTER SMALL PERMEASE PROTEIN YIAM"/>
    <property type="match status" value="1"/>
</dbReference>
<dbReference type="GO" id="GO:0022857">
    <property type="term" value="F:transmembrane transporter activity"/>
    <property type="evidence" value="ECO:0007669"/>
    <property type="project" value="UniProtKB-UniRule"/>
</dbReference>
<dbReference type="RefSeq" id="WP_102248160.1">
    <property type="nucleotide sequence ID" value="NZ_CP025682.1"/>
</dbReference>
<dbReference type="AlphaFoldDB" id="A0A2I6SA34"/>
<feature type="transmembrane region" description="Helical" evidence="9">
    <location>
        <begin position="90"/>
        <end position="109"/>
    </location>
</feature>
<protein>
    <recommendedName>
        <fullName evidence="9">TRAP transporter small permease protein</fullName>
    </recommendedName>
</protein>
<dbReference type="InterPro" id="IPR055348">
    <property type="entry name" value="DctQ"/>
</dbReference>
<keyword evidence="5 9" id="KW-0812">Transmembrane</keyword>
<evidence type="ECO:0000256" key="5">
    <source>
        <dbReference type="ARBA" id="ARBA00022692"/>
    </source>
</evidence>
<proteinExistence type="inferred from homology"/>
<keyword evidence="6 9" id="KW-1133">Transmembrane helix</keyword>
<feature type="transmembrane region" description="Helical" evidence="9">
    <location>
        <begin position="138"/>
        <end position="163"/>
    </location>
</feature>
<dbReference type="Proteomes" id="UP000242205">
    <property type="component" value="Chromosome"/>
</dbReference>
<dbReference type="InterPro" id="IPR007387">
    <property type="entry name" value="TRAP_DctQ"/>
</dbReference>
<evidence type="ECO:0000256" key="1">
    <source>
        <dbReference type="ARBA" id="ARBA00004429"/>
    </source>
</evidence>
<organism evidence="11 12">
    <name type="scientific">Pseudazoarcus pumilus</name>
    <dbReference type="NCBI Taxonomy" id="2067960"/>
    <lineage>
        <taxon>Bacteria</taxon>
        <taxon>Pseudomonadati</taxon>
        <taxon>Pseudomonadota</taxon>
        <taxon>Betaproteobacteria</taxon>
        <taxon>Rhodocyclales</taxon>
        <taxon>Zoogloeaceae</taxon>
        <taxon>Pseudazoarcus</taxon>
    </lineage>
</organism>
<evidence type="ECO:0000256" key="2">
    <source>
        <dbReference type="ARBA" id="ARBA00022448"/>
    </source>
</evidence>
<dbReference type="PANTHER" id="PTHR35011:SF10">
    <property type="entry name" value="TRAP TRANSPORTER SMALL PERMEASE PROTEIN"/>
    <property type="match status" value="1"/>
</dbReference>
<accession>A0A2I6SA34</accession>
<feature type="domain" description="Tripartite ATP-independent periplasmic transporters DctQ component" evidence="10">
    <location>
        <begin position="28"/>
        <end position="160"/>
    </location>
</feature>
<keyword evidence="2 9" id="KW-0813">Transport</keyword>
<comment type="subunit">
    <text evidence="9">The complex comprises the extracytoplasmic solute receptor protein and the two transmembrane proteins.</text>
</comment>
<keyword evidence="7 9" id="KW-0472">Membrane</keyword>
<dbReference type="Pfam" id="PF04290">
    <property type="entry name" value="DctQ"/>
    <property type="match status" value="1"/>
</dbReference>
<name>A0A2I6SA34_9RHOO</name>
<reference evidence="11 12" key="1">
    <citation type="submission" date="2018-01" db="EMBL/GenBank/DDBJ databases">
        <authorList>
            <person name="Fu G.-Y."/>
        </authorList>
    </citation>
    <scope>NUCLEOTIDE SEQUENCE [LARGE SCALE GENOMIC DNA]</scope>
    <source>
        <strain evidence="11 12">SY39</strain>
    </source>
</reference>
<evidence type="ECO:0000256" key="8">
    <source>
        <dbReference type="ARBA" id="ARBA00038436"/>
    </source>
</evidence>
<comment type="similarity">
    <text evidence="8 9">Belongs to the TRAP transporter small permease family.</text>
</comment>
<evidence type="ECO:0000259" key="10">
    <source>
        <dbReference type="Pfam" id="PF04290"/>
    </source>
</evidence>
<keyword evidence="3" id="KW-1003">Cell membrane</keyword>
<feature type="transmembrane region" description="Helical" evidence="9">
    <location>
        <begin position="12"/>
        <end position="32"/>
    </location>
</feature>
<dbReference type="OrthoDB" id="6160477at2"/>
<evidence type="ECO:0000256" key="3">
    <source>
        <dbReference type="ARBA" id="ARBA00022475"/>
    </source>
</evidence>
<evidence type="ECO:0000256" key="6">
    <source>
        <dbReference type="ARBA" id="ARBA00022989"/>
    </source>
</evidence>
<evidence type="ECO:0000256" key="4">
    <source>
        <dbReference type="ARBA" id="ARBA00022519"/>
    </source>
</evidence>
<gene>
    <name evidence="11" type="ORF">C0099_14910</name>
</gene>